<sequence>MSKKNSKTPVVPMTAEGYIKSGRARSLPIDKCYINADWEDSGIASIFVSRKHINGNITAASYLVDLYCAGVKDSFYHFNEDESAVDQYLDFCADSGMEMHECEYALVHNIVYTAVEFASEYGIRPAKEFEMSKHILNEDSDDIEFIEIECGKNGKPFLIVNPEDQRCNYYLAQLKANAGENNFEVDYEDSIEDDLDSDNHELYPDIWNENEWASFFEDRHNRNQLVSSFNVVACLYQKLIAPTVSSIRPEIMGRVKEFELIDEDDFYNWDGKKNNQLAGILKLYEVFSPESQSDINDLCALLKDAIEKWPDAREFYVILYNVLFQCGGKESELDSISEAIYRVMPNDIVAAAMYGLYLLRNNRADEFLKLFNNKYALQEIVTSRNPTFMEVAAFHIAMCSYFLQIDDIPSAVMYGRIFVENGESPFFLKSDSVDEIFGIIMIQVVQATAPFFDNPENYKTEIAMLAN</sequence>
<accession>A0ABV3ZEC7</accession>
<protein>
    <recommendedName>
        <fullName evidence="3">DUF1186 domain-containing protein</fullName>
    </recommendedName>
</protein>
<evidence type="ECO:0008006" key="3">
    <source>
        <dbReference type="Google" id="ProtNLM"/>
    </source>
</evidence>
<organism evidence="1 2">
    <name type="scientific">Danxiaibacter flavus</name>
    <dbReference type="NCBI Taxonomy" id="3049108"/>
    <lineage>
        <taxon>Bacteria</taxon>
        <taxon>Pseudomonadati</taxon>
        <taxon>Bacteroidota</taxon>
        <taxon>Chitinophagia</taxon>
        <taxon>Chitinophagales</taxon>
        <taxon>Chitinophagaceae</taxon>
        <taxon>Danxiaibacter</taxon>
    </lineage>
</organism>
<evidence type="ECO:0000313" key="1">
    <source>
        <dbReference type="EMBL" id="MEX6687855.1"/>
    </source>
</evidence>
<proteinExistence type="predicted"/>
<dbReference type="EMBL" id="JAULBC010000002">
    <property type="protein sequence ID" value="MEX6687855.1"/>
    <property type="molecule type" value="Genomic_DNA"/>
</dbReference>
<keyword evidence="2" id="KW-1185">Reference proteome</keyword>
<reference evidence="1 2" key="1">
    <citation type="submission" date="2023-07" db="EMBL/GenBank/DDBJ databases">
        <authorList>
            <person name="Lian W.-H."/>
        </authorList>
    </citation>
    <scope>NUCLEOTIDE SEQUENCE [LARGE SCALE GENOMIC DNA]</scope>
    <source>
        <strain evidence="1 2">SYSU DXS3180</strain>
    </source>
</reference>
<evidence type="ECO:0000313" key="2">
    <source>
        <dbReference type="Proteomes" id="UP001560573"/>
    </source>
</evidence>
<comment type="caution">
    <text evidence="1">The sequence shown here is derived from an EMBL/GenBank/DDBJ whole genome shotgun (WGS) entry which is preliminary data.</text>
</comment>
<name>A0ABV3ZEC7_9BACT</name>
<gene>
    <name evidence="1" type="ORF">QTN47_10140</name>
</gene>
<dbReference type="Proteomes" id="UP001560573">
    <property type="component" value="Unassembled WGS sequence"/>
</dbReference>